<keyword evidence="2" id="KW-0732">Signal</keyword>
<keyword evidence="3" id="KW-1133">Transmembrane helix</keyword>
<dbReference type="EMBL" id="FOCP01000016">
    <property type="protein sequence ID" value="SEN38439.1"/>
    <property type="molecule type" value="Genomic_DNA"/>
</dbReference>
<proteinExistence type="inferred from homology"/>
<protein>
    <submittedName>
        <fullName evidence="5">Amino acid/amide ABC transporter substrate-binding protein, HAAT family</fullName>
    </submittedName>
</protein>
<evidence type="ECO:0000256" key="1">
    <source>
        <dbReference type="ARBA" id="ARBA00010062"/>
    </source>
</evidence>
<dbReference type="SUPFAM" id="SSF53822">
    <property type="entry name" value="Periplasmic binding protein-like I"/>
    <property type="match status" value="1"/>
</dbReference>
<sequence length="381" mass="41498">MKINNKLAITLLVLIFLTLGIFLLYNEQEQQLRPNSKEVVIGAVLPMTGDAGTFGQNAARGIELAILEANKSNLTDGHSIIKLAIEDSRGNAADALSAANKLIDVDHARFIVGDVTSAGTHAIIPVITRKKIPTISPSASDPALSGASLFFARVWPSDVYEAHVIATHAIEKNYSKIAIIYANTDYGVGMMKAFHSNIPESISTVDIPVDRGLVDFRPTLKRIQRNNVNALFVVSYPEDAKRLLGQIEEMRIELPILATATFEDPMVASSPGAEKIVFASPVPPDDKNKTRATFINEYRENFETEPGVLSDTGYDAAMLLIRAMAASGDQTPEKIIQFIRDLNNYQGASGIMSFDKNGDVQKTYGLKTVSGGSFVWLEKNN</sequence>
<dbReference type="OrthoDB" id="9783240at2"/>
<organism evidence="5 6">
    <name type="scientific">Nitrosomonas marina</name>
    <dbReference type="NCBI Taxonomy" id="917"/>
    <lineage>
        <taxon>Bacteria</taxon>
        <taxon>Pseudomonadati</taxon>
        <taxon>Pseudomonadota</taxon>
        <taxon>Betaproteobacteria</taxon>
        <taxon>Nitrosomonadales</taxon>
        <taxon>Nitrosomonadaceae</taxon>
        <taxon>Nitrosomonas</taxon>
    </lineage>
</organism>
<evidence type="ECO:0000259" key="4">
    <source>
        <dbReference type="Pfam" id="PF13458"/>
    </source>
</evidence>
<dbReference type="PANTHER" id="PTHR30483">
    <property type="entry name" value="LEUCINE-SPECIFIC-BINDING PROTEIN"/>
    <property type="match status" value="1"/>
</dbReference>
<dbReference type="Pfam" id="PF13458">
    <property type="entry name" value="Peripla_BP_6"/>
    <property type="match status" value="1"/>
</dbReference>
<dbReference type="InterPro" id="IPR028081">
    <property type="entry name" value="Leu-bd"/>
</dbReference>
<dbReference type="Gene3D" id="3.40.50.2300">
    <property type="match status" value="2"/>
</dbReference>
<evidence type="ECO:0000256" key="3">
    <source>
        <dbReference type="SAM" id="Phobius"/>
    </source>
</evidence>
<feature type="transmembrane region" description="Helical" evidence="3">
    <location>
        <begin position="7"/>
        <end position="25"/>
    </location>
</feature>
<keyword evidence="3" id="KW-0472">Membrane</keyword>
<evidence type="ECO:0000313" key="5">
    <source>
        <dbReference type="EMBL" id="SEN38439.1"/>
    </source>
</evidence>
<dbReference type="CDD" id="cd19984">
    <property type="entry name" value="PBP1_ABC_ligand_binding-like"/>
    <property type="match status" value="1"/>
</dbReference>
<name>A0A1H8G3H6_9PROT</name>
<accession>A0A1H8G3H6</accession>
<gene>
    <name evidence="5" type="ORF">SAMN05216325_11611</name>
</gene>
<comment type="similarity">
    <text evidence="1">Belongs to the leucine-binding protein family.</text>
</comment>
<dbReference type="AlphaFoldDB" id="A0A1H8G3H6"/>
<dbReference type="RefSeq" id="WP_090633005.1">
    <property type="nucleotide sequence ID" value="NZ_FOCP01000016.1"/>
</dbReference>
<evidence type="ECO:0000256" key="2">
    <source>
        <dbReference type="ARBA" id="ARBA00022729"/>
    </source>
</evidence>
<dbReference type="InterPro" id="IPR051010">
    <property type="entry name" value="BCAA_transport"/>
</dbReference>
<dbReference type="Proteomes" id="UP000199459">
    <property type="component" value="Unassembled WGS sequence"/>
</dbReference>
<evidence type="ECO:0000313" key="6">
    <source>
        <dbReference type="Proteomes" id="UP000199459"/>
    </source>
</evidence>
<keyword evidence="3" id="KW-0812">Transmembrane</keyword>
<dbReference type="PANTHER" id="PTHR30483:SF6">
    <property type="entry name" value="PERIPLASMIC BINDING PROTEIN OF ABC TRANSPORTER FOR NATURAL AMINO ACIDS"/>
    <property type="match status" value="1"/>
</dbReference>
<reference evidence="5 6" key="1">
    <citation type="submission" date="2016-10" db="EMBL/GenBank/DDBJ databases">
        <authorList>
            <person name="de Groot N.N."/>
        </authorList>
    </citation>
    <scope>NUCLEOTIDE SEQUENCE [LARGE SCALE GENOMIC DNA]</scope>
    <source>
        <strain evidence="5 6">Nm22</strain>
    </source>
</reference>
<dbReference type="InterPro" id="IPR028082">
    <property type="entry name" value="Peripla_BP_I"/>
</dbReference>
<feature type="domain" description="Leucine-binding protein" evidence="4">
    <location>
        <begin position="39"/>
        <end position="362"/>
    </location>
</feature>